<feature type="non-terminal residue" evidence="2">
    <location>
        <position position="442"/>
    </location>
</feature>
<dbReference type="Pfam" id="PF16134">
    <property type="entry name" value="THOC2_N"/>
    <property type="match status" value="1"/>
</dbReference>
<dbReference type="Gene3D" id="3.10.10.10">
    <property type="entry name" value="HIV Type 1 Reverse Transcriptase, subunit A, domain 1"/>
    <property type="match status" value="1"/>
</dbReference>
<dbReference type="Proteomes" id="UP001153148">
    <property type="component" value="Unassembled WGS sequence"/>
</dbReference>
<dbReference type="InterPro" id="IPR032302">
    <property type="entry name" value="THOC2_N"/>
</dbReference>
<gene>
    <name evidence="2" type="ORF">TPAB3V08_LOCUS7850</name>
</gene>
<accession>A0ABN7P1C1</accession>
<dbReference type="SUPFAM" id="SSF56672">
    <property type="entry name" value="DNA/RNA polymerases"/>
    <property type="match status" value="1"/>
</dbReference>
<comment type="caution">
    <text evidence="2">The sequence shown here is derived from an EMBL/GenBank/DDBJ whole genome shotgun (WGS) entry which is preliminary data.</text>
</comment>
<sequence>MGQRQASIQVVITTSHHLEIFKGQTGTIKWSAKHLLPRLGRIGTEVTGSDELVLKCTRLLTPVEYRIENLIEAKKGIGFPNFEEGIFEFPNLDKGVGYPEAQLHFRHATSQVSPDVRVGLAPERNNIGIQTAEPLEEYDKCTHNRDVPHTDPSPIEPGNVAESMAQRESPVATHNEIVVSRTYYFAPPKLEVLKQHVEELRRKGIIKDSRSPYTSPAFLSLHNDMPSIILDVISVIDAETSCSEGNSEERTRFCFIVKETEKFLSDKLLKERLEIDTLQDVGTLKNKNFYTKFIKVKTKLYYKQRKFNLFREESEGYAKLIAELNQEISGNVTAKNVLEIIKSLIGCFNLDPNRVLDVILESFECRPDQHQFFIPLLRSYMSDPKILCEVLGFKYCFYQTSTEEVTPKSLYLVTALMLQHSIIALDDIYCWVSICNLTNALR</sequence>
<dbReference type="PANTHER" id="PTHR21597">
    <property type="entry name" value="THO2 PROTEIN"/>
    <property type="match status" value="1"/>
</dbReference>
<evidence type="ECO:0000313" key="3">
    <source>
        <dbReference type="Proteomes" id="UP001153148"/>
    </source>
</evidence>
<dbReference type="InterPro" id="IPR043502">
    <property type="entry name" value="DNA/RNA_pol_sf"/>
</dbReference>
<organism evidence="2 3">
    <name type="scientific">Timema podura</name>
    <name type="common">Walking stick</name>
    <dbReference type="NCBI Taxonomy" id="61482"/>
    <lineage>
        <taxon>Eukaryota</taxon>
        <taxon>Metazoa</taxon>
        <taxon>Ecdysozoa</taxon>
        <taxon>Arthropoda</taxon>
        <taxon>Hexapoda</taxon>
        <taxon>Insecta</taxon>
        <taxon>Pterygota</taxon>
        <taxon>Neoptera</taxon>
        <taxon>Polyneoptera</taxon>
        <taxon>Phasmatodea</taxon>
        <taxon>Timematodea</taxon>
        <taxon>Timematoidea</taxon>
        <taxon>Timematidae</taxon>
        <taxon>Timema</taxon>
    </lineage>
</organism>
<reference evidence="2" key="1">
    <citation type="submission" date="2021-03" db="EMBL/GenBank/DDBJ databases">
        <authorList>
            <person name="Tran Van P."/>
        </authorList>
    </citation>
    <scope>NUCLEOTIDE SEQUENCE</scope>
</reference>
<dbReference type="PANTHER" id="PTHR21597:SF0">
    <property type="entry name" value="THO COMPLEX SUBUNIT 2"/>
    <property type="match status" value="1"/>
</dbReference>
<name>A0ABN7P1C1_TIMPD</name>
<dbReference type="InterPro" id="IPR040007">
    <property type="entry name" value="Tho2"/>
</dbReference>
<feature type="domain" description="THO complex subunit 2 N-terminal" evidence="1">
    <location>
        <begin position="214"/>
        <end position="430"/>
    </location>
</feature>
<proteinExistence type="predicted"/>
<evidence type="ECO:0000259" key="1">
    <source>
        <dbReference type="Pfam" id="PF16134"/>
    </source>
</evidence>
<dbReference type="EMBL" id="CAJPIN010013932">
    <property type="protein sequence ID" value="CAG2060894.1"/>
    <property type="molecule type" value="Genomic_DNA"/>
</dbReference>
<keyword evidence="3" id="KW-1185">Reference proteome</keyword>
<protein>
    <recommendedName>
        <fullName evidence="1">THO complex subunit 2 N-terminal domain-containing protein</fullName>
    </recommendedName>
</protein>
<evidence type="ECO:0000313" key="2">
    <source>
        <dbReference type="EMBL" id="CAG2060894.1"/>
    </source>
</evidence>